<dbReference type="NCBIfam" id="NF000270">
    <property type="entry name" value="bla_class_D_alt"/>
    <property type="match status" value="1"/>
</dbReference>
<feature type="modified residue" description="N6-carboxylysine" evidence="7">
    <location>
        <position position="57"/>
    </location>
</feature>
<proteinExistence type="inferred from homology"/>
<dbReference type="InterPro" id="IPR002137">
    <property type="entry name" value="Beta-lactam_class-D_AS"/>
</dbReference>
<dbReference type="GO" id="GO:0017001">
    <property type="term" value="P:antibiotic catabolic process"/>
    <property type="evidence" value="ECO:0007669"/>
    <property type="project" value="InterPro"/>
</dbReference>
<dbReference type="OrthoDB" id="9762883at2"/>
<dbReference type="GO" id="GO:0008658">
    <property type="term" value="F:penicillin binding"/>
    <property type="evidence" value="ECO:0007669"/>
    <property type="project" value="InterPro"/>
</dbReference>
<comment type="catalytic activity">
    <reaction evidence="1 8">
        <text>a beta-lactam + H2O = a substituted beta-amino acid</text>
        <dbReference type="Rhea" id="RHEA:20401"/>
        <dbReference type="ChEBI" id="CHEBI:15377"/>
        <dbReference type="ChEBI" id="CHEBI:35627"/>
        <dbReference type="ChEBI" id="CHEBI:140347"/>
        <dbReference type="EC" id="3.5.2.6"/>
    </reaction>
</comment>
<evidence type="ECO:0000256" key="3">
    <source>
        <dbReference type="ARBA" id="ARBA00012865"/>
    </source>
</evidence>
<evidence type="ECO:0000256" key="9">
    <source>
        <dbReference type="SAM" id="SignalP"/>
    </source>
</evidence>
<dbReference type="PROSITE" id="PS00337">
    <property type="entry name" value="BETA_LACTAMASE_D"/>
    <property type="match status" value="1"/>
</dbReference>
<evidence type="ECO:0000256" key="4">
    <source>
        <dbReference type="ARBA" id="ARBA00022729"/>
    </source>
</evidence>
<dbReference type="RefSeq" id="WP_067459466.1">
    <property type="nucleotide sequence ID" value="NZ_LVVY01000126.1"/>
</dbReference>
<keyword evidence="6 8" id="KW-0046">Antibiotic resistance</keyword>
<dbReference type="STRING" id="1770058.A3840_16610"/>
<feature type="signal peptide" evidence="9">
    <location>
        <begin position="1"/>
        <end position="24"/>
    </location>
</feature>
<feature type="chain" id="PRO_5008088148" description="Beta-lactamase" evidence="9">
    <location>
        <begin position="25"/>
        <end position="271"/>
    </location>
</feature>
<dbReference type="GO" id="GO:0008800">
    <property type="term" value="F:beta-lactamase activity"/>
    <property type="evidence" value="ECO:0007669"/>
    <property type="project" value="UniProtKB-UniRule"/>
</dbReference>
<dbReference type="Pfam" id="PF00905">
    <property type="entry name" value="Transpeptidase"/>
    <property type="match status" value="1"/>
</dbReference>
<evidence type="ECO:0000256" key="2">
    <source>
        <dbReference type="ARBA" id="ARBA00007898"/>
    </source>
</evidence>
<evidence type="ECO:0000256" key="8">
    <source>
        <dbReference type="RuleBase" id="RU361140"/>
    </source>
</evidence>
<dbReference type="InterPro" id="IPR001460">
    <property type="entry name" value="PCN-bd_Tpept"/>
</dbReference>
<evidence type="ECO:0000259" key="10">
    <source>
        <dbReference type="Pfam" id="PF00905"/>
    </source>
</evidence>
<dbReference type="AlphaFoldDB" id="A0A178HQ02"/>
<name>A0A178HQ02_9HYPH</name>
<keyword evidence="5 8" id="KW-0378">Hydrolase</keyword>
<dbReference type="PANTHER" id="PTHR30627">
    <property type="entry name" value="PEPTIDOGLYCAN D,D-TRANSPEPTIDASE"/>
    <property type="match status" value="1"/>
</dbReference>
<accession>A0A178HQ02</accession>
<dbReference type="GO" id="GO:0005886">
    <property type="term" value="C:plasma membrane"/>
    <property type="evidence" value="ECO:0007669"/>
    <property type="project" value="TreeGrafter"/>
</dbReference>
<gene>
    <name evidence="11" type="ORF">A3840_16610</name>
</gene>
<evidence type="ECO:0000313" key="12">
    <source>
        <dbReference type="Proteomes" id="UP000078389"/>
    </source>
</evidence>
<dbReference type="InterPro" id="IPR050515">
    <property type="entry name" value="Beta-lactam/transpept"/>
</dbReference>
<keyword evidence="12" id="KW-1185">Reference proteome</keyword>
<feature type="domain" description="Penicillin-binding protein transpeptidase" evidence="10">
    <location>
        <begin position="34"/>
        <end position="258"/>
    </location>
</feature>
<dbReference type="EC" id="3.5.2.6" evidence="3 8"/>
<dbReference type="Proteomes" id="UP000078389">
    <property type="component" value="Unassembled WGS sequence"/>
</dbReference>
<keyword evidence="4 9" id="KW-0732">Signal</keyword>
<evidence type="ECO:0000256" key="6">
    <source>
        <dbReference type="ARBA" id="ARBA00023251"/>
    </source>
</evidence>
<feature type="active site" description="Acyl-ester intermediate" evidence="7">
    <location>
        <position position="54"/>
    </location>
</feature>
<protein>
    <recommendedName>
        <fullName evidence="3 8">Beta-lactamase</fullName>
        <ecNumber evidence="3 8">3.5.2.6</ecNumber>
    </recommendedName>
</protein>
<dbReference type="InterPro" id="IPR012338">
    <property type="entry name" value="Beta-lactam/transpept-like"/>
</dbReference>
<dbReference type="Gene3D" id="3.40.710.10">
    <property type="entry name" value="DD-peptidase/beta-lactamase superfamily"/>
    <property type="match status" value="1"/>
</dbReference>
<evidence type="ECO:0000256" key="1">
    <source>
        <dbReference type="ARBA" id="ARBA00001526"/>
    </source>
</evidence>
<dbReference type="SUPFAM" id="SSF56601">
    <property type="entry name" value="beta-lactamase/transpeptidase-like"/>
    <property type="match status" value="1"/>
</dbReference>
<evidence type="ECO:0000313" key="11">
    <source>
        <dbReference type="EMBL" id="OAM74105.1"/>
    </source>
</evidence>
<dbReference type="GO" id="GO:0046677">
    <property type="term" value="P:response to antibiotic"/>
    <property type="evidence" value="ECO:0007669"/>
    <property type="project" value="UniProtKB-UniRule"/>
</dbReference>
<evidence type="ECO:0000256" key="7">
    <source>
        <dbReference type="PIRSR" id="PIRSR602137-50"/>
    </source>
</evidence>
<comment type="caution">
    <text evidence="11">The sequence shown here is derived from an EMBL/GenBank/DDBJ whole genome shotgun (WGS) entry which is preliminary data.</text>
</comment>
<comment type="similarity">
    <text evidence="2 8">Belongs to the class-D beta-lactamase family.</text>
</comment>
<dbReference type="EMBL" id="LVVY01000126">
    <property type="protein sequence ID" value="OAM74105.1"/>
    <property type="molecule type" value="Genomic_DNA"/>
</dbReference>
<reference evidence="11 12" key="1">
    <citation type="submission" date="2016-03" db="EMBL/GenBank/DDBJ databases">
        <title>Genome sequencing of Devosia sp. S37.</title>
        <authorList>
            <person name="Mohd Nor M."/>
        </authorList>
    </citation>
    <scope>NUCLEOTIDE SEQUENCE [LARGE SCALE GENOMIC DNA]</scope>
    <source>
        <strain evidence="11 12">S37</strain>
    </source>
</reference>
<dbReference type="GO" id="GO:0071555">
    <property type="term" value="P:cell wall organization"/>
    <property type="evidence" value="ECO:0007669"/>
    <property type="project" value="TreeGrafter"/>
</dbReference>
<sequence length="271" mass="29539">MLPKILAVAGALMLVLLAAIPAQAGVICTLLADPESRVVLLAEGDCETRVTPASTFKLPLAIMAFDAGIVTSAREPKLPFKQGYPDWIASWRQDTDPTMWMHNSNVWYSQRLTEQLGAEKLAAYARSFNYGNADFSGDPGRDNGLERSWISSSLRISPLEQAGFLAALIQGQLPVSSRAASGALGLLESPRDADGWQIHGKTGSAYPRNADYSFDYARGWGWYVGWAEKAGQRVVFVRLSQDERRHDISGGLRARDAIIAEWADIAARAGL</sequence>
<organism evidence="11 12">
    <name type="scientific">Devosia elaeis</name>
    <dbReference type="NCBI Taxonomy" id="1770058"/>
    <lineage>
        <taxon>Bacteria</taxon>
        <taxon>Pseudomonadati</taxon>
        <taxon>Pseudomonadota</taxon>
        <taxon>Alphaproteobacteria</taxon>
        <taxon>Hyphomicrobiales</taxon>
        <taxon>Devosiaceae</taxon>
        <taxon>Devosia</taxon>
    </lineage>
</organism>
<dbReference type="PANTHER" id="PTHR30627:SF6">
    <property type="entry name" value="BETA-LACTAMASE YBXI-RELATED"/>
    <property type="match status" value="1"/>
</dbReference>
<evidence type="ECO:0000256" key="5">
    <source>
        <dbReference type="ARBA" id="ARBA00022801"/>
    </source>
</evidence>